<dbReference type="Pfam" id="PF25934">
    <property type="entry name" value="DUF7979"/>
    <property type="match status" value="1"/>
</dbReference>
<dbReference type="AlphaFoldDB" id="M0NP00"/>
<dbReference type="PATRIC" id="fig|1227482.3.peg.2042"/>
<dbReference type="STRING" id="1227482.C469_10131"/>
<dbReference type="EMBL" id="AOJG01000028">
    <property type="protein sequence ID" value="EMA59672.1"/>
    <property type="molecule type" value="Genomic_DNA"/>
</dbReference>
<keyword evidence="3" id="KW-1185">Reference proteome</keyword>
<organism evidence="2 3">
    <name type="scientific">Halorubrum lipolyticum DSM 21995</name>
    <dbReference type="NCBI Taxonomy" id="1227482"/>
    <lineage>
        <taxon>Archaea</taxon>
        <taxon>Methanobacteriati</taxon>
        <taxon>Methanobacteriota</taxon>
        <taxon>Stenosarchaea group</taxon>
        <taxon>Halobacteria</taxon>
        <taxon>Halobacteriales</taxon>
        <taxon>Haloferacaceae</taxon>
        <taxon>Halorubrum</taxon>
    </lineage>
</organism>
<gene>
    <name evidence="2" type="ORF">C469_10131</name>
</gene>
<evidence type="ECO:0000259" key="1">
    <source>
        <dbReference type="Pfam" id="PF25934"/>
    </source>
</evidence>
<feature type="domain" description="DUF7979" evidence="1">
    <location>
        <begin position="42"/>
        <end position="109"/>
    </location>
</feature>
<accession>M0NP00</accession>
<evidence type="ECO:0000313" key="2">
    <source>
        <dbReference type="EMBL" id="EMA59672.1"/>
    </source>
</evidence>
<comment type="caution">
    <text evidence="2">The sequence shown here is derived from an EMBL/GenBank/DDBJ whole genome shotgun (WGS) entry which is preliminary data.</text>
</comment>
<reference evidence="2 3" key="1">
    <citation type="journal article" date="2014" name="PLoS Genet.">
        <title>Phylogenetically driven sequencing of extremely halophilic archaea reveals strategies for static and dynamic osmo-response.</title>
        <authorList>
            <person name="Becker E.A."/>
            <person name="Seitzer P.M."/>
            <person name="Tritt A."/>
            <person name="Larsen D."/>
            <person name="Krusor M."/>
            <person name="Yao A.I."/>
            <person name="Wu D."/>
            <person name="Madern D."/>
            <person name="Eisen J.A."/>
            <person name="Darling A.E."/>
            <person name="Facciotti M.T."/>
        </authorList>
    </citation>
    <scope>NUCLEOTIDE SEQUENCE [LARGE SCALE GENOMIC DNA]</scope>
    <source>
        <strain evidence="2 3">DSM 21995</strain>
    </source>
</reference>
<protein>
    <recommendedName>
        <fullName evidence="1">DUF7979 domain-containing protein</fullName>
    </recommendedName>
</protein>
<dbReference type="Proteomes" id="UP000011650">
    <property type="component" value="Unassembled WGS sequence"/>
</dbReference>
<evidence type="ECO:0000313" key="3">
    <source>
        <dbReference type="Proteomes" id="UP000011650"/>
    </source>
</evidence>
<name>M0NP00_9EURY</name>
<proteinExistence type="predicted"/>
<sequence length="149" mass="16812">MIRRVKPLDMPISDTRLFIVGIVGSVFLFVLVPVSAVYAIDYHVTESTLQSTSDDDVSAYEELGPERQSTVDAARDGEGQWYRSRESAPDYLPLLYERDDTVYIVTLEERYHWSSWRGKVPIGALAIGLLCVAGAARTQMNNIIYTDEF</sequence>
<dbReference type="InterPro" id="IPR058285">
    <property type="entry name" value="DUF7979"/>
</dbReference>